<geneLocation type="mitochondrion" evidence="1"/>
<gene>
    <name evidence="1" type="primary">orf190</name>
</gene>
<dbReference type="AlphaFoldDB" id="A0A650AFB0"/>
<sequence length="190" mass="20927">MSPSVPLPPLPCTLHAQLRYPPPTTALIPRGRNMLVGSWNKQVGEESPFLYLSLIRGRLYADVYLSSPGPCPALTFSFTFWPPPPRLGIAYQGPSVTRRGTYIQGGHTRNRSTVQVYLSLQADPRDKAKGYTGFVPRIFANIAEQALPLPWLGLASLIPFLRSGFLYSFLDPIPTIQALPAPSNYDQGCV</sequence>
<dbReference type="RefSeq" id="YP_009722275.1">
    <property type="nucleotide sequence ID" value="NC_045397.1"/>
</dbReference>
<protein>
    <submittedName>
        <fullName evidence="1">Uncharacterized protein</fullName>
    </submittedName>
</protein>
<accession>A0A650AFB0</accession>
<evidence type="ECO:0000313" key="1">
    <source>
        <dbReference type="EMBL" id="QGN66677.1"/>
    </source>
</evidence>
<dbReference type="EMBL" id="MK527108">
    <property type="protein sequence ID" value="QGN66677.1"/>
    <property type="molecule type" value="Genomic_DNA"/>
</dbReference>
<proteinExistence type="predicted"/>
<dbReference type="GeneID" id="42905999"/>
<reference evidence="1" key="1">
    <citation type="submission" date="2019-02" db="EMBL/GenBank/DDBJ databases">
        <title>The largest mitochondrial genome of Morchella importuna (272.2 kb) among fungi reservoir of numerous mitochondrial ORFs, repeatitive sequences and nuclear genome horizontal transfer.</title>
        <authorList>
            <person name="Liu W."/>
            <person name="Bian Y."/>
        </authorList>
    </citation>
    <scope>NUCLEOTIDE SEQUENCE</scope>
</reference>
<keyword evidence="1" id="KW-0496">Mitochondrion</keyword>
<name>A0A650AFB0_9PEZI</name>
<organism evidence="1">
    <name type="scientific">Morchella importuna</name>
    <dbReference type="NCBI Taxonomy" id="1174673"/>
    <lineage>
        <taxon>Eukaryota</taxon>
        <taxon>Fungi</taxon>
        <taxon>Dikarya</taxon>
        <taxon>Ascomycota</taxon>
        <taxon>Pezizomycotina</taxon>
        <taxon>Pezizomycetes</taxon>
        <taxon>Pezizales</taxon>
        <taxon>Morchellaceae</taxon>
        <taxon>Morchella</taxon>
    </lineage>
</organism>